<sequence>MITCSRIGLGQTRGEWAKQVTRTHGNTDVMAAWPSAPGDRLGADLLEQALPGSPPELLLWFYTQHRWGPSARVDPGGLGSHQEHWESRAVGLGFVIIQGSGSFSPGDVGTSLTTCGLDKVSRSPRPGVSPFLTDFQTLVITDNVTFVAW</sequence>
<gene>
    <name evidence="1" type="ORF">E5288_WYG005125</name>
</gene>
<dbReference type="EMBL" id="VBQZ03000132">
    <property type="protein sequence ID" value="MXQ95322.1"/>
    <property type="molecule type" value="Genomic_DNA"/>
</dbReference>
<protein>
    <submittedName>
        <fullName evidence="1">Uncharacterized protein</fullName>
    </submittedName>
</protein>
<keyword evidence="2" id="KW-1185">Reference proteome</keyword>
<reference evidence="1" key="1">
    <citation type="submission" date="2019-10" db="EMBL/GenBank/DDBJ databases">
        <title>The sequence and de novo assembly of the wild yak genome.</title>
        <authorList>
            <person name="Liu Y."/>
        </authorList>
    </citation>
    <scope>NUCLEOTIDE SEQUENCE [LARGE SCALE GENOMIC DNA]</scope>
    <source>
        <strain evidence="1">WY2019</strain>
    </source>
</reference>
<comment type="caution">
    <text evidence="1">The sequence shown here is derived from an EMBL/GenBank/DDBJ whole genome shotgun (WGS) entry which is preliminary data.</text>
</comment>
<organism evidence="1 2">
    <name type="scientific">Bos mutus</name>
    <name type="common">wild yak</name>
    <dbReference type="NCBI Taxonomy" id="72004"/>
    <lineage>
        <taxon>Eukaryota</taxon>
        <taxon>Metazoa</taxon>
        <taxon>Chordata</taxon>
        <taxon>Craniata</taxon>
        <taxon>Vertebrata</taxon>
        <taxon>Euteleostomi</taxon>
        <taxon>Mammalia</taxon>
        <taxon>Eutheria</taxon>
        <taxon>Laurasiatheria</taxon>
        <taxon>Artiodactyla</taxon>
        <taxon>Ruminantia</taxon>
        <taxon>Pecora</taxon>
        <taxon>Bovidae</taxon>
        <taxon>Bovinae</taxon>
        <taxon>Bos</taxon>
    </lineage>
</organism>
<dbReference type="AlphaFoldDB" id="A0A6B0S0B0"/>
<name>A0A6B0S0B0_9CETA</name>
<evidence type="ECO:0000313" key="1">
    <source>
        <dbReference type="EMBL" id="MXQ95322.1"/>
    </source>
</evidence>
<accession>A0A6B0S0B0</accession>
<evidence type="ECO:0000313" key="2">
    <source>
        <dbReference type="Proteomes" id="UP000322234"/>
    </source>
</evidence>
<dbReference type="Proteomes" id="UP000322234">
    <property type="component" value="Unassembled WGS sequence"/>
</dbReference>
<proteinExistence type="predicted"/>